<sequence>MCNLLFIMLTALLIFETLTTLALSSDGNVGGSVGGSTVNNASPLLLVLRRVLQLYNRDTDNLRLGQ</sequence>
<dbReference type="EMBL" id="CH916368">
    <property type="protein sequence ID" value="EDW02973.1"/>
    <property type="molecule type" value="Genomic_DNA"/>
</dbReference>
<feature type="chain" id="PRO_5002811931" evidence="1">
    <location>
        <begin position="25"/>
        <end position="66"/>
    </location>
</feature>
<organism evidence="3">
    <name type="scientific">Drosophila grimshawi</name>
    <name type="common">Hawaiian fruit fly</name>
    <name type="synonym">Idiomyia grimshawi</name>
    <dbReference type="NCBI Taxonomy" id="7222"/>
    <lineage>
        <taxon>Eukaryota</taxon>
        <taxon>Metazoa</taxon>
        <taxon>Ecdysozoa</taxon>
        <taxon>Arthropoda</taxon>
        <taxon>Hexapoda</taxon>
        <taxon>Insecta</taxon>
        <taxon>Pterygota</taxon>
        <taxon>Neoptera</taxon>
        <taxon>Endopterygota</taxon>
        <taxon>Diptera</taxon>
        <taxon>Brachycera</taxon>
        <taxon>Muscomorpha</taxon>
        <taxon>Ephydroidea</taxon>
        <taxon>Drosophilidae</taxon>
        <taxon>Drosophila</taxon>
        <taxon>Hawaiian Drosophila</taxon>
    </lineage>
</organism>
<dbReference type="HOGENOM" id="CLU_2833838_0_0_1"/>
<protein>
    <submittedName>
        <fullName evidence="2">GH10986</fullName>
    </submittedName>
</protein>
<feature type="signal peptide" evidence="1">
    <location>
        <begin position="1"/>
        <end position="24"/>
    </location>
</feature>
<keyword evidence="3" id="KW-1185">Reference proteome</keyword>
<keyword evidence="1" id="KW-0732">Signal</keyword>
<proteinExistence type="predicted"/>
<evidence type="ECO:0000256" key="1">
    <source>
        <dbReference type="SAM" id="SignalP"/>
    </source>
</evidence>
<reference evidence="2 3" key="1">
    <citation type="journal article" date="2007" name="Nature">
        <title>Evolution of genes and genomes on the Drosophila phylogeny.</title>
        <authorList>
            <consortium name="Drosophila 12 Genomes Consortium"/>
            <person name="Clark A.G."/>
            <person name="Eisen M.B."/>
            <person name="Smith D.R."/>
            <person name="Bergman C.M."/>
            <person name="Oliver B."/>
            <person name="Markow T.A."/>
            <person name="Kaufman T.C."/>
            <person name="Kellis M."/>
            <person name="Gelbart W."/>
            <person name="Iyer V.N."/>
            <person name="Pollard D.A."/>
            <person name="Sackton T.B."/>
            <person name="Larracuente A.M."/>
            <person name="Singh N.D."/>
            <person name="Abad J.P."/>
            <person name="Abt D.N."/>
            <person name="Adryan B."/>
            <person name="Aguade M."/>
            <person name="Akashi H."/>
            <person name="Anderson W.W."/>
            <person name="Aquadro C.F."/>
            <person name="Ardell D.H."/>
            <person name="Arguello R."/>
            <person name="Artieri C.G."/>
            <person name="Barbash D.A."/>
            <person name="Barker D."/>
            <person name="Barsanti P."/>
            <person name="Batterham P."/>
            <person name="Batzoglou S."/>
            <person name="Begun D."/>
            <person name="Bhutkar A."/>
            <person name="Blanco E."/>
            <person name="Bosak S.A."/>
            <person name="Bradley R.K."/>
            <person name="Brand A.D."/>
            <person name="Brent M.R."/>
            <person name="Brooks A.N."/>
            <person name="Brown R.H."/>
            <person name="Butlin R.K."/>
            <person name="Caggese C."/>
            <person name="Calvi B.R."/>
            <person name="Bernardo de Carvalho A."/>
            <person name="Caspi A."/>
            <person name="Castrezana S."/>
            <person name="Celniker S.E."/>
            <person name="Chang J.L."/>
            <person name="Chapple C."/>
            <person name="Chatterji S."/>
            <person name="Chinwalla A."/>
            <person name="Civetta A."/>
            <person name="Clifton S.W."/>
            <person name="Comeron J.M."/>
            <person name="Costello J.C."/>
            <person name="Coyne J.A."/>
            <person name="Daub J."/>
            <person name="David R.G."/>
            <person name="Delcher A.L."/>
            <person name="Delehaunty K."/>
            <person name="Do C.B."/>
            <person name="Ebling H."/>
            <person name="Edwards K."/>
            <person name="Eickbush T."/>
            <person name="Evans J.D."/>
            <person name="Filipski A."/>
            <person name="Findeiss S."/>
            <person name="Freyhult E."/>
            <person name="Fulton L."/>
            <person name="Fulton R."/>
            <person name="Garcia A.C."/>
            <person name="Gardiner A."/>
            <person name="Garfield D.A."/>
            <person name="Garvin B.E."/>
            <person name="Gibson G."/>
            <person name="Gilbert D."/>
            <person name="Gnerre S."/>
            <person name="Godfrey J."/>
            <person name="Good R."/>
            <person name="Gotea V."/>
            <person name="Gravely B."/>
            <person name="Greenberg A.J."/>
            <person name="Griffiths-Jones S."/>
            <person name="Gross S."/>
            <person name="Guigo R."/>
            <person name="Gustafson E.A."/>
            <person name="Haerty W."/>
            <person name="Hahn M.W."/>
            <person name="Halligan D.L."/>
            <person name="Halpern A.L."/>
            <person name="Halter G.M."/>
            <person name="Han M.V."/>
            <person name="Heger A."/>
            <person name="Hillier L."/>
            <person name="Hinrichs A.S."/>
            <person name="Holmes I."/>
            <person name="Hoskins R.A."/>
            <person name="Hubisz M.J."/>
            <person name="Hultmark D."/>
            <person name="Huntley M.A."/>
            <person name="Jaffe D.B."/>
            <person name="Jagadeeshan S."/>
            <person name="Jeck W.R."/>
            <person name="Johnson J."/>
            <person name="Jones C.D."/>
            <person name="Jordan W.C."/>
            <person name="Karpen G.H."/>
            <person name="Kataoka E."/>
            <person name="Keightley P.D."/>
            <person name="Kheradpour P."/>
            <person name="Kirkness E.F."/>
            <person name="Koerich L.B."/>
            <person name="Kristiansen K."/>
            <person name="Kudrna D."/>
            <person name="Kulathinal R.J."/>
            <person name="Kumar S."/>
            <person name="Kwok R."/>
            <person name="Lander E."/>
            <person name="Langley C.H."/>
            <person name="Lapoint R."/>
            <person name="Lazzaro B.P."/>
            <person name="Lee S.J."/>
            <person name="Levesque L."/>
            <person name="Li R."/>
            <person name="Lin C.F."/>
            <person name="Lin M.F."/>
            <person name="Lindblad-Toh K."/>
            <person name="Llopart A."/>
            <person name="Long M."/>
            <person name="Low L."/>
            <person name="Lozovsky E."/>
            <person name="Lu J."/>
            <person name="Luo M."/>
            <person name="Machado C.A."/>
            <person name="Makalowski W."/>
            <person name="Marzo M."/>
            <person name="Matsuda M."/>
            <person name="Matzkin L."/>
            <person name="McAllister B."/>
            <person name="McBride C.S."/>
            <person name="McKernan B."/>
            <person name="McKernan K."/>
            <person name="Mendez-Lago M."/>
            <person name="Minx P."/>
            <person name="Mollenhauer M.U."/>
            <person name="Montooth K."/>
            <person name="Mount S.M."/>
            <person name="Mu X."/>
            <person name="Myers E."/>
            <person name="Negre B."/>
            <person name="Newfeld S."/>
            <person name="Nielsen R."/>
            <person name="Noor M.A."/>
            <person name="O'Grady P."/>
            <person name="Pachter L."/>
            <person name="Papaceit M."/>
            <person name="Parisi M.J."/>
            <person name="Parisi M."/>
            <person name="Parts L."/>
            <person name="Pedersen J.S."/>
            <person name="Pesole G."/>
            <person name="Phillippy A.M."/>
            <person name="Ponting C.P."/>
            <person name="Pop M."/>
            <person name="Porcelli D."/>
            <person name="Powell J.R."/>
            <person name="Prohaska S."/>
            <person name="Pruitt K."/>
            <person name="Puig M."/>
            <person name="Quesneville H."/>
            <person name="Ram K.R."/>
            <person name="Rand D."/>
            <person name="Rasmussen M.D."/>
            <person name="Reed L.K."/>
            <person name="Reenan R."/>
            <person name="Reily A."/>
            <person name="Remington K.A."/>
            <person name="Rieger T.T."/>
            <person name="Ritchie M.G."/>
            <person name="Robin C."/>
            <person name="Rogers Y.H."/>
            <person name="Rohde C."/>
            <person name="Rozas J."/>
            <person name="Rubenfield M.J."/>
            <person name="Ruiz A."/>
            <person name="Russo S."/>
            <person name="Salzberg S.L."/>
            <person name="Sanchez-Gracia A."/>
            <person name="Saranga D.J."/>
            <person name="Sato H."/>
            <person name="Schaeffer S.W."/>
            <person name="Schatz M.C."/>
            <person name="Schlenke T."/>
            <person name="Schwartz R."/>
            <person name="Segarra C."/>
            <person name="Singh R.S."/>
            <person name="Sirot L."/>
            <person name="Sirota M."/>
            <person name="Sisneros N.B."/>
            <person name="Smith C.D."/>
            <person name="Smith T.F."/>
            <person name="Spieth J."/>
            <person name="Stage D.E."/>
            <person name="Stark A."/>
            <person name="Stephan W."/>
            <person name="Strausberg R.L."/>
            <person name="Strempel S."/>
            <person name="Sturgill D."/>
            <person name="Sutton G."/>
            <person name="Sutton G.G."/>
            <person name="Tao W."/>
            <person name="Teichmann S."/>
            <person name="Tobari Y.N."/>
            <person name="Tomimura Y."/>
            <person name="Tsolas J.M."/>
            <person name="Valente V.L."/>
            <person name="Venter E."/>
            <person name="Venter J.C."/>
            <person name="Vicario S."/>
            <person name="Vieira F.G."/>
            <person name="Vilella A.J."/>
            <person name="Villasante A."/>
            <person name="Walenz B."/>
            <person name="Wang J."/>
            <person name="Wasserman M."/>
            <person name="Watts T."/>
            <person name="Wilson D."/>
            <person name="Wilson R.K."/>
            <person name="Wing R.A."/>
            <person name="Wolfner M.F."/>
            <person name="Wong A."/>
            <person name="Wong G.K."/>
            <person name="Wu C.I."/>
            <person name="Wu G."/>
            <person name="Yamamoto D."/>
            <person name="Yang H.P."/>
            <person name="Yang S.P."/>
            <person name="Yorke J.A."/>
            <person name="Yoshida K."/>
            <person name="Zdobnov E."/>
            <person name="Zhang P."/>
            <person name="Zhang Y."/>
            <person name="Zimin A.V."/>
            <person name="Baldwin J."/>
            <person name="Abdouelleil A."/>
            <person name="Abdulkadir J."/>
            <person name="Abebe A."/>
            <person name="Abera B."/>
            <person name="Abreu J."/>
            <person name="Acer S.C."/>
            <person name="Aftuck L."/>
            <person name="Alexander A."/>
            <person name="An P."/>
            <person name="Anderson E."/>
            <person name="Anderson S."/>
            <person name="Arachi H."/>
            <person name="Azer M."/>
            <person name="Bachantsang P."/>
            <person name="Barry A."/>
            <person name="Bayul T."/>
            <person name="Berlin A."/>
            <person name="Bessette D."/>
            <person name="Bloom T."/>
            <person name="Blye J."/>
            <person name="Boguslavskiy L."/>
            <person name="Bonnet C."/>
            <person name="Boukhgalter B."/>
            <person name="Bourzgui I."/>
            <person name="Brown A."/>
            <person name="Cahill P."/>
            <person name="Channer S."/>
            <person name="Cheshatsang Y."/>
            <person name="Chuda L."/>
            <person name="Citroen M."/>
            <person name="Collymore A."/>
            <person name="Cooke P."/>
            <person name="Costello M."/>
            <person name="D'Aco K."/>
            <person name="Daza R."/>
            <person name="De Haan G."/>
            <person name="DeGray S."/>
            <person name="DeMaso C."/>
            <person name="Dhargay N."/>
            <person name="Dooley K."/>
            <person name="Dooley E."/>
            <person name="Doricent M."/>
            <person name="Dorje P."/>
            <person name="Dorjee K."/>
            <person name="Dupes A."/>
            <person name="Elong R."/>
            <person name="Falk J."/>
            <person name="Farina A."/>
            <person name="Faro S."/>
            <person name="Ferguson D."/>
            <person name="Fisher S."/>
            <person name="Foley C.D."/>
            <person name="Franke A."/>
            <person name="Friedrich D."/>
            <person name="Gadbois L."/>
            <person name="Gearin G."/>
            <person name="Gearin C.R."/>
            <person name="Giannoukos G."/>
            <person name="Goode T."/>
            <person name="Graham J."/>
            <person name="Grandbois E."/>
            <person name="Grewal S."/>
            <person name="Gyaltsen K."/>
            <person name="Hafez N."/>
            <person name="Hagos B."/>
            <person name="Hall J."/>
            <person name="Henson C."/>
            <person name="Hollinger A."/>
            <person name="Honan T."/>
            <person name="Huard M.D."/>
            <person name="Hughes L."/>
            <person name="Hurhula B."/>
            <person name="Husby M.E."/>
            <person name="Kamat A."/>
            <person name="Kanga B."/>
            <person name="Kashin S."/>
            <person name="Khazanovich D."/>
            <person name="Kisner P."/>
            <person name="Lance K."/>
            <person name="Lara M."/>
            <person name="Lee W."/>
            <person name="Lennon N."/>
            <person name="Letendre F."/>
            <person name="LeVine R."/>
            <person name="Lipovsky A."/>
            <person name="Liu X."/>
            <person name="Liu J."/>
            <person name="Liu S."/>
            <person name="Lokyitsang T."/>
            <person name="Lokyitsang Y."/>
            <person name="Lubonja R."/>
            <person name="Lui A."/>
            <person name="MacDonald P."/>
            <person name="Magnisalis V."/>
            <person name="Maru K."/>
            <person name="Matthews C."/>
            <person name="McCusker W."/>
            <person name="McDonough S."/>
            <person name="Mehta T."/>
            <person name="Meldrim J."/>
            <person name="Meneus L."/>
            <person name="Mihai O."/>
            <person name="Mihalev A."/>
            <person name="Mihova T."/>
            <person name="Mittelman R."/>
            <person name="Mlenga V."/>
            <person name="Montmayeur A."/>
            <person name="Mulrain L."/>
            <person name="Navidi A."/>
            <person name="Naylor J."/>
            <person name="Negash T."/>
            <person name="Nguyen T."/>
            <person name="Nguyen N."/>
            <person name="Nicol R."/>
            <person name="Norbu C."/>
            <person name="Norbu N."/>
            <person name="Novod N."/>
            <person name="O'Neill B."/>
            <person name="Osman S."/>
            <person name="Markiewicz E."/>
            <person name="Oyono O.L."/>
            <person name="Patti C."/>
            <person name="Phunkhang P."/>
            <person name="Pierre F."/>
            <person name="Priest M."/>
            <person name="Raghuraman S."/>
            <person name="Rege F."/>
            <person name="Reyes R."/>
            <person name="Rise C."/>
            <person name="Rogov P."/>
            <person name="Ross K."/>
            <person name="Ryan E."/>
            <person name="Settipalli S."/>
            <person name="Shea T."/>
            <person name="Sherpa N."/>
            <person name="Shi L."/>
            <person name="Shih D."/>
            <person name="Sparrow T."/>
            <person name="Spaulding J."/>
            <person name="Stalker J."/>
            <person name="Stange-Thomann N."/>
            <person name="Stavropoulos S."/>
            <person name="Stone C."/>
            <person name="Strader C."/>
            <person name="Tesfaye S."/>
            <person name="Thomson T."/>
            <person name="Thoulutsang Y."/>
            <person name="Thoulutsang D."/>
            <person name="Topham K."/>
            <person name="Topping I."/>
            <person name="Tsamla T."/>
            <person name="Vassiliev H."/>
            <person name="Vo A."/>
            <person name="Wangchuk T."/>
            <person name="Wangdi T."/>
            <person name="Weiand M."/>
            <person name="Wilkinson J."/>
            <person name="Wilson A."/>
            <person name="Yadav S."/>
            <person name="Young G."/>
            <person name="Yu Q."/>
            <person name="Zembek L."/>
            <person name="Zhong D."/>
            <person name="Zimmer A."/>
            <person name="Zwirko Z."/>
            <person name="Jaffe D.B."/>
            <person name="Alvarez P."/>
            <person name="Brockman W."/>
            <person name="Butler J."/>
            <person name="Chin C."/>
            <person name="Gnerre S."/>
            <person name="Grabherr M."/>
            <person name="Kleber M."/>
            <person name="Mauceli E."/>
            <person name="MacCallum I."/>
        </authorList>
    </citation>
    <scope>NUCLEOTIDE SEQUENCE [LARGE SCALE GENOMIC DNA]</scope>
    <source>
        <strain evidence="3">Tucson 15287-2541.00</strain>
    </source>
</reference>
<name>B4JBN8_DROGR</name>
<accession>B4JBN8</accession>
<evidence type="ECO:0000313" key="3">
    <source>
        <dbReference type="Proteomes" id="UP000001070"/>
    </source>
</evidence>
<dbReference type="Proteomes" id="UP000001070">
    <property type="component" value="Unassembled WGS sequence"/>
</dbReference>
<dbReference type="InParanoid" id="B4JBN8"/>
<evidence type="ECO:0000313" key="2">
    <source>
        <dbReference type="EMBL" id="EDW02973.1"/>
    </source>
</evidence>
<dbReference type="AlphaFoldDB" id="B4JBN8"/>
<gene>
    <name evidence="2" type="primary">Dgri\GH10986</name>
    <name evidence="2" type="ORF">Dgri_GH10986</name>
</gene>